<feature type="transmembrane region" description="Helical" evidence="1">
    <location>
        <begin position="228"/>
        <end position="256"/>
    </location>
</feature>
<feature type="transmembrane region" description="Helical" evidence="1">
    <location>
        <begin position="277"/>
        <end position="296"/>
    </location>
</feature>
<dbReference type="Proteomes" id="UP001107558">
    <property type="component" value="Chromosome 2"/>
</dbReference>
<evidence type="ECO:0000313" key="3">
    <source>
        <dbReference type="EMBL" id="KAG5677184.1"/>
    </source>
</evidence>
<feature type="transmembrane region" description="Helical" evidence="1">
    <location>
        <begin position="549"/>
        <end position="569"/>
    </location>
</feature>
<feature type="domain" description="Acyltransferase 3" evidence="2">
    <location>
        <begin position="192"/>
        <end position="559"/>
    </location>
</feature>
<sequence>MFFQNRDGLNEQICVAQNEFLNENSKTKSLFDAEAIIKKSVEGKQNFDLHNFDECLRFRLDHKDHGLINGKYCVIAFNSTTETKLKYTAVCYPDSCSDISLQHVSKGFFDDTQYTMHQQWCQTTHLEYKLSDYMAFIFFALLALIVIISTFYDYYKRHSDNKKAWLTTFSLYSNVKRVFRTSASDDMNCLYALRVLSIFWLIIANRFYTMQKFPLTDEETFNEWLQNGFSAFISAYDVAYDTFFMVSGFILATYCLKAYASKSMNYIHLLLHRYFRYVPLLAAAIIYYVSILKFTVTGPMVYRLTKRIENCQNYWWTTILLVENYVSPDHVCLYDGWYFNVDFQFFIILPLLVYIFFKFRKVGTVLLYTILIGVYTTVITLLILYDTPYDVINQVSALPIHSHFRCAPWIISIYLANLCLKKELKFKKSTRILCWIATSAIFVAHFVTAYILQNENYVSDSIIIGAIFAGVHRIFWALAISWIIIVCIKLETDSVVKKILNSSKWKPLGKLTVTMLIVHPLYQIATTYSLKSSYDFSPWWTFHAGLGDIVFTTFLAIILYGSIEIPFVTMEKAFHWKKKQVEIEAVQIEKVI</sequence>
<dbReference type="GO" id="GO:0016747">
    <property type="term" value="F:acyltransferase activity, transferring groups other than amino-acyl groups"/>
    <property type="evidence" value="ECO:0007669"/>
    <property type="project" value="InterPro"/>
</dbReference>
<dbReference type="PANTHER" id="PTHR11161:SF0">
    <property type="entry name" value="O-ACYLTRANSFERASE LIKE PROTEIN"/>
    <property type="match status" value="1"/>
</dbReference>
<evidence type="ECO:0000259" key="2">
    <source>
        <dbReference type="Pfam" id="PF01757"/>
    </source>
</evidence>
<proteinExistence type="predicted"/>
<feature type="transmembrane region" description="Helical" evidence="1">
    <location>
        <begin position="189"/>
        <end position="208"/>
    </location>
</feature>
<protein>
    <recommendedName>
        <fullName evidence="2">Acyltransferase 3 domain-containing protein</fullName>
    </recommendedName>
</protein>
<dbReference type="EMBL" id="JADBJN010000002">
    <property type="protein sequence ID" value="KAG5677184.1"/>
    <property type="molecule type" value="Genomic_DNA"/>
</dbReference>
<keyword evidence="1" id="KW-0472">Membrane</keyword>
<dbReference type="InterPro" id="IPR052728">
    <property type="entry name" value="O2_lipid_transport_reg"/>
</dbReference>
<dbReference type="Pfam" id="PF01757">
    <property type="entry name" value="Acyl_transf_3"/>
    <property type="match status" value="1"/>
</dbReference>
<feature type="transmembrane region" description="Helical" evidence="1">
    <location>
        <begin position="133"/>
        <end position="155"/>
    </location>
</feature>
<dbReference type="PANTHER" id="PTHR11161">
    <property type="entry name" value="O-ACYLTRANSFERASE"/>
    <property type="match status" value="1"/>
</dbReference>
<keyword evidence="1" id="KW-0812">Transmembrane</keyword>
<feature type="transmembrane region" description="Helical" evidence="1">
    <location>
        <begin position="508"/>
        <end position="529"/>
    </location>
</feature>
<dbReference type="OrthoDB" id="118951at2759"/>
<reference evidence="3" key="1">
    <citation type="submission" date="2021-03" db="EMBL/GenBank/DDBJ databases">
        <title>Chromosome level genome of the anhydrobiotic midge Polypedilum vanderplanki.</title>
        <authorList>
            <person name="Yoshida Y."/>
            <person name="Kikawada T."/>
            <person name="Gusev O."/>
        </authorList>
    </citation>
    <scope>NUCLEOTIDE SEQUENCE</scope>
    <source>
        <strain evidence="3">NIAS01</strain>
        <tissue evidence="3">Whole body or cell culture</tissue>
    </source>
</reference>
<feature type="transmembrane region" description="Helical" evidence="1">
    <location>
        <begin position="432"/>
        <end position="451"/>
    </location>
</feature>
<keyword evidence="4" id="KW-1185">Reference proteome</keyword>
<keyword evidence="1" id="KW-1133">Transmembrane helix</keyword>
<accession>A0A9J6C5S7</accession>
<dbReference type="InterPro" id="IPR002656">
    <property type="entry name" value="Acyl_transf_3_dom"/>
</dbReference>
<feature type="transmembrane region" description="Helical" evidence="1">
    <location>
        <begin position="364"/>
        <end position="385"/>
    </location>
</feature>
<name>A0A9J6C5S7_POLVA</name>
<organism evidence="3 4">
    <name type="scientific">Polypedilum vanderplanki</name>
    <name type="common">Sleeping chironomid midge</name>
    <dbReference type="NCBI Taxonomy" id="319348"/>
    <lineage>
        <taxon>Eukaryota</taxon>
        <taxon>Metazoa</taxon>
        <taxon>Ecdysozoa</taxon>
        <taxon>Arthropoda</taxon>
        <taxon>Hexapoda</taxon>
        <taxon>Insecta</taxon>
        <taxon>Pterygota</taxon>
        <taxon>Neoptera</taxon>
        <taxon>Endopterygota</taxon>
        <taxon>Diptera</taxon>
        <taxon>Nematocera</taxon>
        <taxon>Chironomoidea</taxon>
        <taxon>Chironomidae</taxon>
        <taxon>Chironominae</taxon>
        <taxon>Polypedilum</taxon>
        <taxon>Polypedilum</taxon>
    </lineage>
</organism>
<feature type="transmembrane region" description="Helical" evidence="1">
    <location>
        <begin position="400"/>
        <end position="420"/>
    </location>
</feature>
<evidence type="ECO:0000313" key="4">
    <source>
        <dbReference type="Proteomes" id="UP001107558"/>
    </source>
</evidence>
<comment type="caution">
    <text evidence="3">The sequence shown here is derived from an EMBL/GenBank/DDBJ whole genome shotgun (WGS) entry which is preliminary data.</text>
</comment>
<evidence type="ECO:0000256" key="1">
    <source>
        <dbReference type="SAM" id="Phobius"/>
    </source>
</evidence>
<gene>
    <name evidence="3" type="ORF">PVAND_006965</name>
</gene>
<feature type="transmembrane region" description="Helical" evidence="1">
    <location>
        <begin position="463"/>
        <end position="488"/>
    </location>
</feature>
<dbReference type="AlphaFoldDB" id="A0A9J6C5S7"/>
<feature type="transmembrane region" description="Helical" evidence="1">
    <location>
        <begin position="337"/>
        <end position="357"/>
    </location>
</feature>